<sequence length="80" mass="8914">MSRGKRGCLGQFDRRRFAVAPRAAAKVPASHPVFSTDHEGYETHHKTRNAMQEGCKARPAPTDHKFLLAILHCRCQDGGE</sequence>
<name>A0AA37GJ51_9PEZI</name>
<dbReference type="Proteomes" id="UP001055172">
    <property type="component" value="Unassembled WGS sequence"/>
</dbReference>
<organism evidence="2 3">
    <name type="scientific">Colletotrichum liriopes</name>
    <dbReference type="NCBI Taxonomy" id="708192"/>
    <lineage>
        <taxon>Eukaryota</taxon>
        <taxon>Fungi</taxon>
        <taxon>Dikarya</taxon>
        <taxon>Ascomycota</taxon>
        <taxon>Pezizomycotina</taxon>
        <taxon>Sordariomycetes</taxon>
        <taxon>Hypocreomycetidae</taxon>
        <taxon>Glomerellales</taxon>
        <taxon>Glomerellaceae</taxon>
        <taxon>Colletotrichum</taxon>
        <taxon>Colletotrichum spaethianum species complex</taxon>
    </lineage>
</organism>
<feature type="region of interest" description="Disordered" evidence="1">
    <location>
        <begin position="23"/>
        <end position="47"/>
    </location>
</feature>
<protein>
    <submittedName>
        <fullName evidence="2">Uncharacterized protein</fullName>
    </submittedName>
</protein>
<accession>A0AA37GJ51</accession>
<dbReference type="AlphaFoldDB" id="A0AA37GJ51"/>
<gene>
    <name evidence="2" type="ORF">ColLi_04782</name>
</gene>
<keyword evidence="3" id="KW-1185">Reference proteome</keyword>
<evidence type="ECO:0000313" key="3">
    <source>
        <dbReference type="Proteomes" id="UP001055172"/>
    </source>
</evidence>
<reference evidence="2 3" key="1">
    <citation type="submission" date="2021-07" db="EMBL/GenBank/DDBJ databases">
        <title>Genome data of Colletotrichum spaethianum.</title>
        <authorList>
            <person name="Utami Y.D."/>
            <person name="Hiruma K."/>
        </authorList>
    </citation>
    <scope>NUCLEOTIDE SEQUENCE [LARGE SCALE GENOMIC DNA]</scope>
    <source>
        <strain evidence="2 3">MAFF 242679</strain>
    </source>
</reference>
<comment type="caution">
    <text evidence="2">The sequence shown here is derived from an EMBL/GenBank/DDBJ whole genome shotgun (WGS) entry which is preliminary data.</text>
</comment>
<evidence type="ECO:0000313" key="2">
    <source>
        <dbReference type="EMBL" id="GJC81944.1"/>
    </source>
</evidence>
<dbReference type="EMBL" id="BPPX01000008">
    <property type="protein sequence ID" value="GJC81944.1"/>
    <property type="molecule type" value="Genomic_DNA"/>
</dbReference>
<proteinExistence type="predicted"/>
<evidence type="ECO:0000256" key="1">
    <source>
        <dbReference type="SAM" id="MobiDB-lite"/>
    </source>
</evidence>